<sequence length="144" mass="14987">MSTRVSTVDWQGPLVAGTGTIVLASSGQGTFDYSLATRAADQATTTSPEELLAASYASCYAMQLSALLDPGPEENLALHVEAVVTQGGPEVDFGITEINLLVRARGLRRSDEEFVETARTASSVCPIGRALSTVPVSVDAALSI</sequence>
<name>A0A850PJB0_9MYCO</name>
<dbReference type="InterPro" id="IPR019904">
    <property type="entry name" value="Peroxiredoxin_OsmC"/>
</dbReference>
<evidence type="ECO:0000313" key="1">
    <source>
        <dbReference type="EMBL" id="NVN50491.1"/>
    </source>
</evidence>
<dbReference type="PANTHER" id="PTHR42830">
    <property type="entry name" value="OSMOTICALLY INDUCIBLE FAMILY PROTEIN"/>
    <property type="match status" value="1"/>
</dbReference>
<evidence type="ECO:0008006" key="3">
    <source>
        <dbReference type="Google" id="ProtNLM"/>
    </source>
</evidence>
<accession>A0A850PJB0</accession>
<dbReference type="SUPFAM" id="SSF82784">
    <property type="entry name" value="OsmC-like"/>
    <property type="match status" value="1"/>
</dbReference>
<dbReference type="GO" id="GO:0004601">
    <property type="term" value="F:peroxidase activity"/>
    <property type="evidence" value="ECO:0007669"/>
    <property type="project" value="InterPro"/>
</dbReference>
<dbReference type="Pfam" id="PF02566">
    <property type="entry name" value="OsmC"/>
    <property type="match status" value="1"/>
</dbReference>
<dbReference type="AlphaFoldDB" id="A0A850PJB0"/>
<dbReference type="InterPro" id="IPR052707">
    <property type="entry name" value="OsmC_Ohr_Peroxiredoxin"/>
</dbReference>
<organism evidence="1 2">
    <name type="scientific">Mycolicibacterium hippocampi</name>
    <dbReference type="NCBI Taxonomy" id="659824"/>
    <lineage>
        <taxon>Bacteria</taxon>
        <taxon>Bacillati</taxon>
        <taxon>Actinomycetota</taxon>
        <taxon>Actinomycetes</taxon>
        <taxon>Mycobacteriales</taxon>
        <taxon>Mycobacteriaceae</taxon>
        <taxon>Mycolicibacterium</taxon>
    </lineage>
</organism>
<dbReference type="EMBL" id="JABFYL010000024">
    <property type="protein sequence ID" value="NVN50491.1"/>
    <property type="molecule type" value="Genomic_DNA"/>
</dbReference>
<reference evidence="1 2" key="1">
    <citation type="submission" date="2020-05" db="EMBL/GenBank/DDBJ databases">
        <title>Draft genome sequence of Mycobacterium hippocampi DL, isolated from European seabass, Dicentrarchus labrax, reared in fish farms.</title>
        <authorList>
            <person name="Stathopoulou P."/>
            <person name="Asimakis E."/>
            <person name="Tzokas K."/>
            <person name="Batargias C."/>
            <person name="Tsiamis G."/>
        </authorList>
    </citation>
    <scope>NUCLEOTIDE SEQUENCE [LARGE SCALE GENOMIC DNA]</scope>
    <source>
        <strain evidence="1 2">DL</strain>
    </source>
</reference>
<dbReference type="NCBIfam" id="TIGR03562">
    <property type="entry name" value="osmo_induc_OsmC"/>
    <property type="match status" value="1"/>
</dbReference>
<dbReference type="RefSeq" id="WP_178358830.1">
    <property type="nucleotide sequence ID" value="NZ_JABFYL010000024.1"/>
</dbReference>
<proteinExistence type="predicted"/>
<dbReference type="InterPro" id="IPR015946">
    <property type="entry name" value="KH_dom-like_a/b"/>
</dbReference>
<dbReference type="Proteomes" id="UP000570517">
    <property type="component" value="Unassembled WGS sequence"/>
</dbReference>
<evidence type="ECO:0000313" key="2">
    <source>
        <dbReference type="Proteomes" id="UP000570517"/>
    </source>
</evidence>
<dbReference type="InterPro" id="IPR003718">
    <property type="entry name" value="OsmC/Ohr_fam"/>
</dbReference>
<protein>
    <recommendedName>
        <fullName evidence="3">Peroxiredoxin</fullName>
    </recommendedName>
</protein>
<gene>
    <name evidence="1" type="ORF">HLY00_5430</name>
</gene>
<dbReference type="Gene3D" id="3.30.300.20">
    <property type="match status" value="1"/>
</dbReference>
<keyword evidence="2" id="KW-1185">Reference proteome</keyword>
<dbReference type="PANTHER" id="PTHR42830:SF1">
    <property type="entry name" value="OSMOTICALLY INDUCIBLE FAMILY PROTEIN"/>
    <property type="match status" value="1"/>
</dbReference>
<dbReference type="InterPro" id="IPR036102">
    <property type="entry name" value="OsmC/Ohrsf"/>
</dbReference>
<dbReference type="GO" id="GO:0006979">
    <property type="term" value="P:response to oxidative stress"/>
    <property type="evidence" value="ECO:0007669"/>
    <property type="project" value="InterPro"/>
</dbReference>
<comment type="caution">
    <text evidence="1">The sequence shown here is derived from an EMBL/GenBank/DDBJ whole genome shotgun (WGS) entry which is preliminary data.</text>
</comment>